<dbReference type="PANTHER" id="PTHR30146">
    <property type="entry name" value="LACI-RELATED TRANSCRIPTIONAL REPRESSOR"/>
    <property type="match status" value="1"/>
</dbReference>
<dbReference type="Proteomes" id="UP000029917">
    <property type="component" value="Unassembled WGS sequence"/>
</dbReference>
<dbReference type="InterPro" id="IPR028082">
    <property type="entry name" value="Peripla_BP_I"/>
</dbReference>
<dbReference type="AlphaFoldDB" id="A0A099FAJ5"/>
<evidence type="ECO:0000259" key="4">
    <source>
        <dbReference type="PROSITE" id="PS50932"/>
    </source>
</evidence>
<keyword evidence="1" id="KW-0805">Transcription regulation</keyword>
<dbReference type="InterPro" id="IPR000843">
    <property type="entry name" value="HTH_LacI"/>
</dbReference>
<dbReference type="Pfam" id="PF00356">
    <property type="entry name" value="LacI"/>
    <property type="match status" value="1"/>
</dbReference>
<dbReference type="InterPro" id="IPR046335">
    <property type="entry name" value="LacI/GalR-like_sensor"/>
</dbReference>
<accession>A0A099FAJ5</accession>
<dbReference type="PROSITE" id="PS00356">
    <property type="entry name" value="HTH_LACI_1"/>
    <property type="match status" value="1"/>
</dbReference>
<keyword evidence="6" id="KW-1185">Reference proteome</keyword>
<comment type="caution">
    <text evidence="5">The sequence shown here is derived from an EMBL/GenBank/DDBJ whole genome shotgun (WGS) entry which is preliminary data.</text>
</comment>
<dbReference type="CDD" id="cd01392">
    <property type="entry name" value="HTH_LacI"/>
    <property type="match status" value="1"/>
</dbReference>
<dbReference type="SUPFAM" id="SSF53822">
    <property type="entry name" value="Periplasmic binding protein-like I"/>
    <property type="match status" value="1"/>
</dbReference>
<dbReference type="GO" id="GO:0003700">
    <property type="term" value="F:DNA-binding transcription factor activity"/>
    <property type="evidence" value="ECO:0007669"/>
    <property type="project" value="TreeGrafter"/>
</dbReference>
<dbReference type="EMBL" id="JRKS01000023">
    <property type="protein sequence ID" value="KGJ07283.1"/>
    <property type="molecule type" value="Genomic_DNA"/>
</dbReference>
<evidence type="ECO:0000256" key="3">
    <source>
        <dbReference type="ARBA" id="ARBA00023163"/>
    </source>
</evidence>
<dbReference type="SMART" id="SM00354">
    <property type="entry name" value="HTH_LACI"/>
    <property type="match status" value="1"/>
</dbReference>
<name>A0A099FAJ5_9RHOB</name>
<feature type="domain" description="HTH lacI-type" evidence="4">
    <location>
        <begin position="9"/>
        <end position="63"/>
    </location>
</feature>
<reference evidence="5 6" key="1">
    <citation type="submission" date="2014-09" db="EMBL/GenBank/DDBJ databases">
        <authorList>
            <person name="McGinnis J.M."/>
            <person name="Wolfgang W.J."/>
        </authorList>
    </citation>
    <scope>NUCLEOTIDE SEQUENCE [LARGE SCALE GENOMIC DNA]</scope>
    <source>
        <strain evidence="5 6">HAMBI 3106</strain>
    </source>
</reference>
<dbReference type="SUPFAM" id="SSF47413">
    <property type="entry name" value="lambda repressor-like DNA-binding domains"/>
    <property type="match status" value="1"/>
</dbReference>
<reference evidence="5 6" key="2">
    <citation type="submission" date="2014-10" db="EMBL/GenBank/DDBJ databases">
        <title>Paracoccus sanguinis sp. nov., isolated from clinical specimens of New York State patients.</title>
        <authorList>
            <person name="Mingle L.A."/>
            <person name="Cole J.A."/>
            <person name="Lapierre P."/>
            <person name="Musser K.A."/>
        </authorList>
    </citation>
    <scope>NUCLEOTIDE SEQUENCE [LARGE SCALE GENOMIC DNA]</scope>
    <source>
        <strain evidence="5 6">HAMBI 3106</strain>
    </source>
</reference>
<evidence type="ECO:0000256" key="1">
    <source>
        <dbReference type="ARBA" id="ARBA00023015"/>
    </source>
</evidence>
<dbReference type="Pfam" id="PF13377">
    <property type="entry name" value="Peripla_BP_3"/>
    <property type="match status" value="1"/>
</dbReference>
<dbReference type="PROSITE" id="PS50932">
    <property type="entry name" value="HTH_LACI_2"/>
    <property type="match status" value="1"/>
</dbReference>
<evidence type="ECO:0000256" key="2">
    <source>
        <dbReference type="ARBA" id="ARBA00023125"/>
    </source>
</evidence>
<dbReference type="PANTHER" id="PTHR30146:SF138">
    <property type="entry name" value="TRANSCRIPTIONAL REGULATORY PROTEIN"/>
    <property type="match status" value="1"/>
</dbReference>
<evidence type="ECO:0000313" key="6">
    <source>
        <dbReference type="Proteomes" id="UP000029917"/>
    </source>
</evidence>
<dbReference type="CDD" id="cd06284">
    <property type="entry name" value="PBP1_LacI-like"/>
    <property type="match status" value="1"/>
</dbReference>
<dbReference type="GO" id="GO:0000976">
    <property type="term" value="F:transcription cis-regulatory region binding"/>
    <property type="evidence" value="ECO:0007669"/>
    <property type="project" value="TreeGrafter"/>
</dbReference>
<proteinExistence type="predicted"/>
<keyword evidence="2" id="KW-0238">DNA-binding</keyword>
<dbReference type="Gene3D" id="1.10.260.40">
    <property type="entry name" value="lambda repressor-like DNA-binding domains"/>
    <property type="match status" value="1"/>
</dbReference>
<gene>
    <name evidence="5" type="ORF">IC63_08985</name>
</gene>
<dbReference type="STRING" id="690417.IC63_08985"/>
<keyword evidence="3" id="KW-0804">Transcription</keyword>
<dbReference type="InterPro" id="IPR010982">
    <property type="entry name" value="Lambda_DNA-bd_dom_sf"/>
</dbReference>
<organism evidence="5 6">
    <name type="scientific">Paracoccus sphaerophysae</name>
    <dbReference type="NCBI Taxonomy" id="690417"/>
    <lineage>
        <taxon>Bacteria</taxon>
        <taxon>Pseudomonadati</taxon>
        <taxon>Pseudomonadota</taxon>
        <taxon>Alphaproteobacteria</taxon>
        <taxon>Rhodobacterales</taxon>
        <taxon>Paracoccaceae</taxon>
        <taxon>Paracoccus</taxon>
    </lineage>
</organism>
<protein>
    <submittedName>
        <fullName evidence="5">LacI family transcriptional regulator</fullName>
    </submittedName>
</protein>
<sequence>MQLRQSAPARLADVARVAGVSVATVSRALSRPAVVSPDTRDAVARAVRATGYRMNVAARNLRQGRTGAVVALVPNLGNPFFAKILAGMGAALNAAGYDLLVGDTMEPGEPGGRHRALRRFLDPSRADGIILLDGQVTADDLAVMPGAPPLVMACEWIDGADIPRVVLDNAAGTELAARHLWSLGHRRIGWIGGPESNVLHRARADGLRRVLTDPPGYPGDFSLQSGAEAALRWLSQPPETRPTAIVGFSDEAAAGFMGEVQRHGLSVPGDVSVIGFDAIDWVAHLPVPLTTIRQPKRDLGRLAATTLLELIGGHRPADRILTPELICRQSTAAPV</sequence>
<dbReference type="Gene3D" id="3.40.50.2300">
    <property type="match status" value="2"/>
</dbReference>
<evidence type="ECO:0000313" key="5">
    <source>
        <dbReference type="EMBL" id="KGJ07283.1"/>
    </source>
</evidence>